<protein>
    <recommendedName>
        <fullName evidence="2">histidine kinase</fullName>
        <ecNumber evidence="2">2.7.13.3</ecNumber>
    </recommendedName>
</protein>
<dbReference type="Proteomes" id="UP001169764">
    <property type="component" value="Unassembled WGS sequence"/>
</dbReference>
<organism evidence="9 10">
    <name type="scientific">Sphingomonas natans</name>
    <dbReference type="NCBI Taxonomy" id="3063330"/>
    <lineage>
        <taxon>Bacteria</taxon>
        <taxon>Pseudomonadati</taxon>
        <taxon>Pseudomonadota</taxon>
        <taxon>Alphaproteobacteria</taxon>
        <taxon>Sphingomonadales</taxon>
        <taxon>Sphingomonadaceae</taxon>
        <taxon>Sphingomonas</taxon>
    </lineage>
</organism>
<dbReference type="InterPro" id="IPR000014">
    <property type="entry name" value="PAS"/>
</dbReference>
<feature type="domain" description="PAC" evidence="8">
    <location>
        <begin position="247"/>
        <end position="299"/>
    </location>
</feature>
<feature type="domain" description="Response regulatory" evidence="7">
    <location>
        <begin position="585"/>
        <end position="700"/>
    </location>
</feature>
<feature type="modified residue" description="4-aspartylphosphate" evidence="4">
    <location>
        <position position="635"/>
    </location>
</feature>
<dbReference type="InterPro" id="IPR036097">
    <property type="entry name" value="HisK_dim/P_sf"/>
</dbReference>
<dbReference type="Pfam" id="PF08448">
    <property type="entry name" value="PAS_4"/>
    <property type="match status" value="1"/>
</dbReference>
<dbReference type="RefSeq" id="WP_303542536.1">
    <property type="nucleotide sequence ID" value="NZ_JAUOTP010000004.1"/>
</dbReference>
<keyword evidence="10" id="KW-1185">Reference proteome</keyword>
<comment type="caution">
    <text evidence="9">The sequence shown here is derived from an EMBL/GenBank/DDBJ whole genome shotgun (WGS) entry which is preliminary data.</text>
</comment>
<sequence>MTERTSACPFLADGGEMGALMRAYPWTGTALGEPSTWPQSLRSMISVCLNSPMLGAVLWGPELRMLYNDAYIPLMRDRHPAALGQPVADIWGEEWLRVAKPLLEVMSGGKGFERRSVAVPMVRDGLEQLTHWDFTTAPIRGEDGAIIGLFNQGVDITERVLGAEAARESEAQLRQALAAGDGVGTWAWDVVEDRVRADARFAHLYGVPVELARSGGPIANFFRRIHPDDLPRVRAAVAEALRTGDVFSEEYRLVDERGTVRWVLARGQCERAADGTPLRFPGASFDITERKRLEDALNALNADLEQRVEARTQELSKAEDALRQSQKMEAVGQLTGGLAHDFNNLIQGITGSLQIARRRIEAGRLEDVDRFMDGALRSADRASALTHRLLAFARRQPLDPRPVDANGLIASLADIFRRTVGEGIDLAIAPAADLWKARCDPHLLESALLNLVINARDAMPDGGSLRIESANARLEGSAATTNAGVLSGDYVCISVADTGCGMSEETKSRAFEPFFTTKQMGHGTGLGLSMIYGFAGQSEGNVTIASELGRGTTISLYLPRDDGVSQPEIASPPVEAPSAAGRGETILVIEDEEIVRDLIVLMLRDLGYEVVEAADGVTGIAILKSSRPIDLLVTDIGLPGQDGWVVADVARAERPDLKILFMTGYAEKAELAESVLGSGMAMVTKPISIEALADRIREMIPIS</sequence>
<dbReference type="PANTHER" id="PTHR43065">
    <property type="entry name" value="SENSOR HISTIDINE KINASE"/>
    <property type="match status" value="1"/>
</dbReference>
<evidence type="ECO:0000256" key="1">
    <source>
        <dbReference type="ARBA" id="ARBA00000085"/>
    </source>
</evidence>
<accession>A0ABT8Y9C1</accession>
<dbReference type="SUPFAM" id="SSF55874">
    <property type="entry name" value="ATPase domain of HSP90 chaperone/DNA topoisomerase II/histidine kinase"/>
    <property type="match status" value="1"/>
</dbReference>
<dbReference type="Pfam" id="PF00072">
    <property type="entry name" value="Response_reg"/>
    <property type="match status" value="1"/>
</dbReference>
<gene>
    <name evidence="9" type="ORF">Q4F19_11075</name>
</gene>
<evidence type="ECO:0000259" key="7">
    <source>
        <dbReference type="PROSITE" id="PS50110"/>
    </source>
</evidence>
<dbReference type="InterPro" id="IPR003661">
    <property type="entry name" value="HisK_dim/P_dom"/>
</dbReference>
<dbReference type="InterPro" id="IPR003594">
    <property type="entry name" value="HATPase_dom"/>
</dbReference>
<dbReference type="Gene3D" id="3.30.450.20">
    <property type="entry name" value="PAS domain"/>
    <property type="match status" value="2"/>
</dbReference>
<dbReference type="PROSITE" id="PS50109">
    <property type="entry name" value="HIS_KIN"/>
    <property type="match status" value="1"/>
</dbReference>
<evidence type="ECO:0000259" key="8">
    <source>
        <dbReference type="PROSITE" id="PS50113"/>
    </source>
</evidence>
<name>A0ABT8Y9C1_9SPHN</name>
<keyword evidence="5" id="KW-0175">Coiled coil</keyword>
<dbReference type="SUPFAM" id="SSF52172">
    <property type="entry name" value="CheY-like"/>
    <property type="match status" value="1"/>
</dbReference>
<keyword evidence="3 4" id="KW-0597">Phosphoprotein</keyword>
<evidence type="ECO:0000259" key="6">
    <source>
        <dbReference type="PROSITE" id="PS50109"/>
    </source>
</evidence>
<dbReference type="InterPro" id="IPR011006">
    <property type="entry name" value="CheY-like_superfamily"/>
</dbReference>
<dbReference type="Pfam" id="PF00512">
    <property type="entry name" value="HisKA"/>
    <property type="match status" value="1"/>
</dbReference>
<proteinExistence type="predicted"/>
<dbReference type="PROSITE" id="PS50113">
    <property type="entry name" value="PAC"/>
    <property type="match status" value="2"/>
</dbReference>
<dbReference type="InterPro" id="IPR036890">
    <property type="entry name" value="HATPase_C_sf"/>
</dbReference>
<dbReference type="Gene3D" id="3.40.50.2300">
    <property type="match status" value="1"/>
</dbReference>
<reference evidence="9" key="1">
    <citation type="submission" date="2023-07" db="EMBL/GenBank/DDBJ databases">
        <authorList>
            <person name="Kim M."/>
        </authorList>
    </citation>
    <scope>NUCLEOTIDE SEQUENCE</scope>
    <source>
        <strain evidence="9">BIUV-7</strain>
    </source>
</reference>
<dbReference type="PANTHER" id="PTHR43065:SF42">
    <property type="entry name" value="TWO-COMPONENT SENSOR PPRA"/>
    <property type="match status" value="1"/>
</dbReference>
<dbReference type="PROSITE" id="PS50110">
    <property type="entry name" value="RESPONSE_REGULATORY"/>
    <property type="match status" value="1"/>
</dbReference>
<dbReference type="EC" id="2.7.13.3" evidence="2"/>
<dbReference type="InterPro" id="IPR013655">
    <property type="entry name" value="PAS_fold_3"/>
</dbReference>
<dbReference type="SMART" id="SM00388">
    <property type="entry name" value="HisKA"/>
    <property type="match status" value="1"/>
</dbReference>
<dbReference type="InterPro" id="IPR001789">
    <property type="entry name" value="Sig_transdc_resp-reg_receiver"/>
</dbReference>
<dbReference type="PRINTS" id="PR00344">
    <property type="entry name" value="BCTRLSENSOR"/>
</dbReference>
<dbReference type="InterPro" id="IPR000700">
    <property type="entry name" value="PAS-assoc_C"/>
</dbReference>
<evidence type="ECO:0000256" key="5">
    <source>
        <dbReference type="SAM" id="Coils"/>
    </source>
</evidence>
<dbReference type="SMART" id="SM00448">
    <property type="entry name" value="REC"/>
    <property type="match status" value="1"/>
</dbReference>
<feature type="domain" description="Histidine kinase" evidence="6">
    <location>
        <begin position="337"/>
        <end position="562"/>
    </location>
</feature>
<comment type="catalytic activity">
    <reaction evidence="1">
        <text>ATP + protein L-histidine = ADP + protein N-phospho-L-histidine.</text>
        <dbReference type="EC" id="2.7.13.3"/>
    </reaction>
</comment>
<dbReference type="CDD" id="cd00130">
    <property type="entry name" value="PAS"/>
    <property type="match status" value="1"/>
</dbReference>
<dbReference type="Gene3D" id="2.10.70.100">
    <property type="match status" value="1"/>
</dbReference>
<feature type="coiled-coil region" evidence="5">
    <location>
        <begin position="290"/>
        <end position="328"/>
    </location>
</feature>
<dbReference type="NCBIfam" id="TIGR00229">
    <property type="entry name" value="sensory_box"/>
    <property type="match status" value="1"/>
</dbReference>
<evidence type="ECO:0000313" key="9">
    <source>
        <dbReference type="EMBL" id="MDO6414924.1"/>
    </source>
</evidence>
<evidence type="ECO:0000313" key="10">
    <source>
        <dbReference type="Proteomes" id="UP001169764"/>
    </source>
</evidence>
<dbReference type="SUPFAM" id="SSF55785">
    <property type="entry name" value="PYP-like sensor domain (PAS domain)"/>
    <property type="match status" value="2"/>
</dbReference>
<evidence type="ECO:0000256" key="4">
    <source>
        <dbReference type="PROSITE-ProRule" id="PRU00169"/>
    </source>
</evidence>
<evidence type="ECO:0000256" key="3">
    <source>
        <dbReference type="ARBA" id="ARBA00022553"/>
    </source>
</evidence>
<feature type="domain" description="PAC" evidence="8">
    <location>
        <begin position="110"/>
        <end position="168"/>
    </location>
</feature>
<dbReference type="EMBL" id="JAUOTP010000004">
    <property type="protein sequence ID" value="MDO6414924.1"/>
    <property type="molecule type" value="Genomic_DNA"/>
</dbReference>
<dbReference type="Gene3D" id="3.30.565.10">
    <property type="entry name" value="Histidine kinase-like ATPase, C-terminal domain"/>
    <property type="match status" value="1"/>
</dbReference>
<dbReference type="SUPFAM" id="SSF47384">
    <property type="entry name" value="Homodimeric domain of signal transducing histidine kinase"/>
    <property type="match status" value="1"/>
</dbReference>
<dbReference type="InterPro" id="IPR004358">
    <property type="entry name" value="Sig_transdc_His_kin-like_C"/>
</dbReference>
<evidence type="ECO:0000256" key="2">
    <source>
        <dbReference type="ARBA" id="ARBA00012438"/>
    </source>
</evidence>
<dbReference type="InterPro" id="IPR005467">
    <property type="entry name" value="His_kinase_dom"/>
</dbReference>
<dbReference type="InterPro" id="IPR035965">
    <property type="entry name" value="PAS-like_dom_sf"/>
</dbReference>
<dbReference type="Pfam" id="PF02518">
    <property type="entry name" value="HATPase_c"/>
    <property type="match status" value="1"/>
</dbReference>
<dbReference type="Pfam" id="PF08447">
    <property type="entry name" value="PAS_3"/>
    <property type="match status" value="1"/>
</dbReference>
<dbReference type="InterPro" id="IPR013656">
    <property type="entry name" value="PAS_4"/>
</dbReference>
<dbReference type="CDD" id="cd00082">
    <property type="entry name" value="HisKA"/>
    <property type="match status" value="1"/>
</dbReference>
<dbReference type="Gene3D" id="1.10.287.130">
    <property type="match status" value="1"/>
</dbReference>
<dbReference type="SMART" id="SM00387">
    <property type="entry name" value="HATPase_c"/>
    <property type="match status" value="1"/>
</dbReference>